<accession>A0ABM4GHT9</accession>
<dbReference type="Gene3D" id="3.30.420.10">
    <property type="entry name" value="Ribonuclease H-like superfamily/Ribonuclease H"/>
    <property type="match status" value="1"/>
</dbReference>
<dbReference type="InterPro" id="IPR036397">
    <property type="entry name" value="RNaseH_sf"/>
</dbReference>
<dbReference type="RefSeq" id="XP_070142298.1">
    <property type="nucleotide sequence ID" value="XM_070286197.1"/>
</dbReference>
<name>A0ABM4GHT9_DROKI</name>
<reference evidence="2" key="1">
    <citation type="submission" date="2025-08" db="UniProtKB">
        <authorList>
            <consortium name="RefSeq"/>
        </authorList>
    </citation>
    <scope>IDENTIFICATION</scope>
    <source>
        <strain evidence="2">14028-0561.14</strain>
        <tissue evidence="2">Whole fly</tissue>
    </source>
</reference>
<evidence type="ECO:0000313" key="1">
    <source>
        <dbReference type="Proteomes" id="UP001652661"/>
    </source>
</evidence>
<proteinExistence type="predicted"/>
<dbReference type="GeneID" id="138928696"/>
<organism evidence="1 2">
    <name type="scientific">Drosophila kikkawai</name>
    <name type="common">Fruit fly</name>
    <dbReference type="NCBI Taxonomy" id="30033"/>
    <lineage>
        <taxon>Eukaryota</taxon>
        <taxon>Metazoa</taxon>
        <taxon>Ecdysozoa</taxon>
        <taxon>Arthropoda</taxon>
        <taxon>Hexapoda</taxon>
        <taxon>Insecta</taxon>
        <taxon>Pterygota</taxon>
        <taxon>Neoptera</taxon>
        <taxon>Endopterygota</taxon>
        <taxon>Diptera</taxon>
        <taxon>Brachycera</taxon>
        <taxon>Muscomorpha</taxon>
        <taxon>Ephydroidea</taxon>
        <taxon>Drosophilidae</taxon>
        <taxon>Drosophila</taxon>
        <taxon>Sophophora</taxon>
    </lineage>
</organism>
<keyword evidence="1" id="KW-1185">Reference proteome</keyword>
<gene>
    <name evidence="2" type="primary">LOC138928696</name>
</gene>
<protein>
    <submittedName>
        <fullName evidence="2">Uncharacterized protein</fullName>
    </submittedName>
</protein>
<evidence type="ECO:0000313" key="2">
    <source>
        <dbReference type="RefSeq" id="XP_070142298.1"/>
    </source>
</evidence>
<dbReference type="Proteomes" id="UP001652661">
    <property type="component" value="Chromosome 3R"/>
</dbReference>
<sequence>MVPLLYNGNGTNFIGADNLIKALYGRLEEDYEKLITHKLAAQRATWHFNPPQSPNFCGLLDANVKSVKHHLKRVIPDRRLTYEELSTQMLTPAHFLMGDSTLAPPEYRPQSKSFVEQFLIQQSMIRHFWTAWSRD</sequence>